<feature type="signal peptide" evidence="2">
    <location>
        <begin position="1"/>
        <end position="21"/>
    </location>
</feature>
<keyword evidence="2" id="KW-0732">Signal</keyword>
<keyword evidence="4" id="KW-1185">Reference proteome</keyword>
<feature type="compositionally biased region" description="Polar residues" evidence="1">
    <location>
        <begin position="38"/>
        <end position="54"/>
    </location>
</feature>
<evidence type="ECO:0000313" key="4">
    <source>
        <dbReference type="Proteomes" id="UP000305674"/>
    </source>
</evidence>
<proteinExistence type="predicted"/>
<gene>
    <name evidence="3" type="ORF">FCL40_02930</name>
</gene>
<reference evidence="3 4" key="1">
    <citation type="submission" date="2019-04" db="EMBL/GenBank/DDBJ databases">
        <authorList>
            <person name="Hwang J.C."/>
        </authorList>
    </citation>
    <scope>NUCLEOTIDE SEQUENCE [LARGE SCALE GENOMIC DNA]</scope>
    <source>
        <strain evidence="3 4">IMCC35001</strain>
    </source>
</reference>
<evidence type="ECO:0000313" key="3">
    <source>
        <dbReference type="EMBL" id="TKB51523.1"/>
    </source>
</evidence>
<sequence length="110" mass="12487">MRVVTLALSGLLCCCSPGAHSEEIPLPAVDQRLTLNQVTSDPNRQTDLTQTSFDPQHPHDYRYYNPRLLHLQGEADLAGEDFLTQDYLFSQEDLALHSYEFKHQICRSGP</sequence>
<dbReference type="EMBL" id="SWCI01000001">
    <property type="protein sequence ID" value="TKB51523.1"/>
    <property type="molecule type" value="Genomic_DNA"/>
</dbReference>
<name>A0A4U1BJG1_9GAMM</name>
<dbReference type="Proteomes" id="UP000305674">
    <property type="component" value="Unassembled WGS sequence"/>
</dbReference>
<protein>
    <submittedName>
        <fullName evidence="3">Uncharacterized protein</fullName>
    </submittedName>
</protein>
<organism evidence="3 4">
    <name type="scientific">Ferrimonas sediminicola</name>
    <dbReference type="NCBI Taxonomy" id="2569538"/>
    <lineage>
        <taxon>Bacteria</taxon>
        <taxon>Pseudomonadati</taxon>
        <taxon>Pseudomonadota</taxon>
        <taxon>Gammaproteobacteria</taxon>
        <taxon>Alteromonadales</taxon>
        <taxon>Ferrimonadaceae</taxon>
        <taxon>Ferrimonas</taxon>
    </lineage>
</organism>
<comment type="caution">
    <text evidence="3">The sequence shown here is derived from an EMBL/GenBank/DDBJ whole genome shotgun (WGS) entry which is preliminary data.</text>
</comment>
<evidence type="ECO:0000256" key="2">
    <source>
        <dbReference type="SAM" id="SignalP"/>
    </source>
</evidence>
<dbReference type="AlphaFoldDB" id="A0A4U1BJG1"/>
<feature type="chain" id="PRO_5020397289" evidence="2">
    <location>
        <begin position="22"/>
        <end position="110"/>
    </location>
</feature>
<feature type="region of interest" description="Disordered" evidence="1">
    <location>
        <begin position="38"/>
        <end position="58"/>
    </location>
</feature>
<accession>A0A4U1BJG1</accession>
<dbReference type="OrthoDB" id="121544at2"/>
<evidence type="ECO:0000256" key="1">
    <source>
        <dbReference type="SAM" id="MobiDB-lite"/>
    </source>
</evidence>